<keyword evidence="4 7" id="KW-0012">Acyltransferase</keyword>
<evidence type="ECO:0000259" key="10">
    <source>
        <dbReference type="Pfam" id="PF02803"/>
    </source>
</evidence>
<dbReference type="CDD" id="cd00751">
    <property type="entry name" value="thiolase"/>
    <property type="match status" value="1"/>
</dbReference>
<comment type="similarity">
    <text evidence="2 7">Belongs to the thiolase-like superfamily. Thiolase family.</text>
</comment>
<feature type="domain" description="Thiolase C-terminal" evidence="10">
    <location>
        <begin position="298"/>
        <end position="417"/>
    </location>
</feature>
<keyword evidence="12" id="KW-1185">Reference proteome</keyword>
<dbReference type="OMA" id="NASPMND"/>
<evidence type="ECO:0000256" key="1">
    <source>
        <dbReference type="ARBA" id="ARBA00004872"/>
    </source>
</evidence>
<dbReference type="GO" id="GO:0010124">
    <property type="term" value="P:phenylacetate catabolic process"/>
    <property type="evidence" value="ECO:0007669"/>
    <property type="project" value="TreeGrafter"/>
</dbReference>
<dbReference type="RefSeq" id="XP_014565274.1">
    <property type="nucleotide sequence ID" value="XM_014709788.1"/>
</dbReference>
<dbReference type="eggNOG" id="KOG1389">
    <property type="taxonomic scope" value="Eukaryota"/>
</dbReference>
<dbReference type="GO" id="GO:0005777">
    <property type="term" value="C:peroxisome"/>
    <property type="evidence" value="ECO:0007669"/>
    <property type="project" value="TreeGrafter"/>
</dbReference>
<dbReference type="InterPro" id="IPR016039">
    <property type="entry name" value="Thiolase-like"/>
</dbReference>
<proteinExistence type="inferred from homology"/>
<comment type="caution">
    <text evidence="11">The sequence shown here is derived from an EMBL/GenBank/DDBJ whole genome shotgun (WGS) entry which is preliminary data.</text>
</comment>
<dbReference type="InterPro" id="IPR020616">
    <property type="entry name" value="Thiolase_N"/>
</dbReference>
<evidence type="ECO:0000313" key="11">
    <source>
        <dbReference type="EMBL" id="GAA96761.1"/>
    </source>
</evidence>
<evidence type="ECO:0000313" key="12">
    <source>
        <dbReference type="Proteomes" id="UP000009131"/>
    </source>
</evidence>
<feature type="active site" description="Acyl-thioester intermediate" evidence="6">
    <location>
        <position position="112"/>
    </location>
</feature>
<dbReference type="PANTHER" id="PTHR43853:SF10">
    <property type="entry name" value="ACETYL-COA C-ACETYLTRANSFERASE"/>
    <property type="match status" value="1"/>
</dbReference>
<comment type="catalytic activity">
    <reaction evidence="5">
        <text>an acyl-CoA + acetyl-CoA = a 3-oxoacyl-CoA + CoA</text>
        <dbReference type="Rhea" id="RHEA:21564"/>
        <dbReference type="ChEBI" id="CHEBI:57287"/>
        <dbReference type="ChEBI" id="CHEBI:57288"/>
        <dbReference type="ChEBI" id="CHEBI:58342"/>
        <dbReference type="ChEBI" id="CHEBI:90726"/>
        <dbReference type="EC" id="2.3.1.16"/>
    </reaction>
</comment>
<dbReference type="OrthoDB" id="5404651at2759"/>
<dbReference type="GO" id="GO:0006635">
    <property type="term" value="P:fatty acid beta-oxidation"/>
    <property type="evidence" value="ECO:0007669"/>
    <property type="project" value="TreeGrafter"/>
</dbReference>
<gene>
    <name evidence="11" type="primary">Mo03432</name>
    <name evidence="11" type="ORF">E5Q_03432</name>
</gene>
<dbReference type="InterPro" id="IPR020613">
    <property type="entry name" value="Thiolase_CS"/>
</dbReference>
<dbReference type="EMBL" id="BABT02000106">
    <property type="protein sequence ID" value="GAA96761.1"/>
    <property type="molecule type" value="Genomic_DNA"/>
</dbReference>
<dbReference type="Pfam" id="PF00108">
    <property type="entry name" value="Thiolase_N"/>
    <property type="match status" value="1"/>
</dbReference>
<dbReference type="GO" id="GO:0003988">
    <property type="term" value="F:acetyl-CoA C-acyltransferase activity"/>
    <property type="evidence" value="ECO:0007669"/>
    <property type="project" value="UniProtKB-EC"/>
</dbReference>
<dbReference type="Gene3D" id="3.40.47.10">
    <property type="match status" value="2"/>
</dbReference>
<dbReference type="PROSITE" id="PS00737">
    <property type="entry name" value="THIOLASE_2"/>
    <property type="match status" value="1"/>
</dbReference>
<evidence type="ECO:0000259" key="9">
    <source>
        <dbReference type="Pfam" id="PF00108"/>
    </source>
</evidence>
<dbReference type="InterPro" id="IPR050215">
    <property type="entry name" value="Thiolase-like_sf_Thiolase"/>
</dbReference>
<comment type="pathway">
    <text evidence="1">Lipid metabolism; fatty acid metabolism.</text>
</comment>
<dbReference type="SUPFAM" id="SSF53901">
    <property type="entry name" value="Thiolase-like"/>
    <property type="match status" value="1"/>
</dbReference>
<keyword evidence="3 7" id="KW-0808">Transferase</keyword>
<protein>
    <recommendedName>
        <fullName evidence="13">3-ketoacyl-CoA thiolase</fullName>
    </recommendedName>
</protein>
<feature type="region of interest" description="Disordered" evidence="8">
    <location>
        <begin position="225"/>
        <end position="252"/>
    </location>
</feature>
<evidence type="ECO:0000256" key="4">
    <source>
        <dbReference type="ARBA" id="ARBA00023315"/>
    </source>
</evidence>
<feature type="domain" description="Thiolase N-terminal" evidence="9">
    <location>
        <begin position="28"/>
        <end position="289"/>
    </location>
</feature>
<dbReference type="InterPro" id="IPR002155">
    <property type="entry name" value="Thiolase"/>
</dbReference>
<feature type="active site" description="Proton acceptor" evidence="6">
    <location>
        <position position="376"/>
    </location>
</feature>
<dbReference type="InterPro" id="IPR020615">
    <property type="entry name" value="Thiolase_acyl_enz_int_AS"/>
</dbReference>
<sequence length="421" mass="44569">MTSRISQLASQLRGTGISRHTSKNADDVVITLAFRTPLCKAKKGGFANTLSDELLLELFKAAKANIGFDPALVEDVCVGTVITPGSAYQARAASLAAGFPNTTPVQTINRFCSSGLMAIQSIANEIRNGEIEIGLALGFEHMTANPDRGVTSFCEEIMAHPEGKDCIMPMGWTSENVASDFSNVTRDRMDEFAARSYQRAEAAQKSGKFKQEIVPILAYTSLPSKGDNGAAAPRQRKTVSDDDGIRPGTTAEGLSKVKSAFPQWGKGATTGGNASQITDGGACVCLMTRRKAQELGLQIIAKHVATTTVGLAPRIMGIGPSYAIPKLFSQLNLTVSDIDLFEVNEAFASMYVYCVDKLGLPVDRTNVNGGAIALGHPLGATGARQVATGLHELRRRKGTSLVTSMCIGTGQGAAALFIAEY</sequence>
<name>G7E1Q1_MIXOS</name>
<reference evidence="11 12" key="2">
    <citation type="journal article" date="2012" name="Open Biol.">
        <title>Characteristics of nucleosomes and linker DNA regions on the genome of the basidiomycete Mixia osmundae revealed by mono- and dinucleosome mapping.</title>
        <authorList>
            <person name="Nishida H."/>
            <person name="Kondo S."/>
            <person name="Matsumoto T."/>
            <person name="Suzuki Y."/>
            <person name="Yoshikawa H."/>
            <person name="Taylor T.D."/>
            <person name="Sugiyama J."/>
        </authorList>
    </citation>
    <scope>NUCLEOTIDE SEQUENCE [LARGE SCALE GENOMIC DNA]</scope>
    <source>
        <strain evidence="12">CBS 9802 / IAM 14324 / JCM 22182 / KY 12970</strain>
    </source>
</reference>
<evidence type="ECO:0000256" key="6">
    <source>
        <dbReference type="PIRSR" id="PIRSR000429-1"/>
    </source>
</evidence>
<dbReference type="Pfam" id="PF02803">
    <property type="entry name" value="Thiolase_C"/>
    <property type="match status" value="1"/>
</dbReference>
<dbReference type="STRING" id="764103.G7E1Q1"/>
<dbReference type="HOGENOM" id="CLU_031026_1_1_1"/>
<dbReference type="PROSITE" id="PS00098">
    <property type="entry name" value="THIOLASE_1"/>
    <property type="match status" value="1"/>
</dbReference>
<dbReference type="NCBIfam" id="TIGR01930">
    <property type="entry name" value="AcCoA-C-Actrans"/>
    <property type="match status" value="1"/>
</dbReference>
<accession>G7E1Q1</accession>
<dbReference type="InterPro" id="IPR020617">
    <property type="entry name" value="Thiolase_C"/>
</dbReference>
<evidence type="ECO:0000256" key="7">
    <source>
        <dbReference type="RuleBase" id="RU003557"/>
    </source>
</evidence>
<organism evidence="11 12">
    <name type="scientific">Mixia osmundae (strain CBS 9802 / IAM 14324 / JCM 22182 / KY 12970)</name>
    <dbReference type="NCBI Taxonomy" id="764103"/>
    <lineage>
        <taxon>Eukaryota</taxon>
        <taxon>Fungi</taxon>
        <taxon>Dikarya</taxon>
        <taxon>Basidiomycota</taxon>
        <taxon>Pucciniomycotina</taxon>
        <taxon>Mixiomycetes</taxon>
        <taxon>Mixiales</taxon>
        <taxon>Mixiaceae</taxon>
        <taxon>Mixia</taxon>
    </lineage>
</organism>
<dbReference type="InParanoid" id="G7E1Q1"/>
<dbReference type="PIRSF" id="PIRSF000429">
    <property type="entry name" value="Ac-CoA_Ac_transf"/>
    <property type="match status" value="1"/>
</dbReference>
<feature type="active site" description="Proton acceptor" evidence="6">
    <location>
        <position position="406"/>
    </location>
</feature>
<evidence type="ECO:0000256" key="2">
    <source>
        <dbReference type="ARBA" id="ARBA00010982"/>
    </source>
</evidence>
<reference evidence="11 12" key="1">
    <citation type="journal article" date="2011" name="J. Gen. Appl. Microbiol.">
        <title>Draft genome sequencing of the enigmatic basidiomycete Mixia osmundae.</title>
        <authorList>
            <person name="Nishida H."/>
            <person name="Nagatsuka Y."/>
            <person name="Sugiyama J."/>
        </authorList>
    </citation>
    <scope>NUCLEOTIDE SEQUENCE [LARGE SCALE GENOMIC DNA]</scope>
    <source>
        <strain evidence="12">CBS 9802 / IAM 14324 / JCM 22182 / KY 12970</strain>
    </source>
</reference>
<dbReference type="PANTHER" id="PTHR43853">
    <property type="entry name" value="3-KETOACYL-COA THIOLASE, PEROXISOMAL"/>
    <property type="match status" value="1"/>
</dbReference>
<dbReference type="Proteomes" id="UP000009131">
    <property type="component" value="Unassembled WGS sequence"/>
</dbReference>
<evidence type="ECO:0008006" key="13">
    <source>
        <dbReference type="Google" id="ProtNLM"/>
    </source>
</evidence>
<evidence type="ECO:0000256" key="3">
    <source>
        <dbReference type="ARBA" id="ARBA00022679"/>
    </source>
</evidence>
<evidence type="ECO:0000256" key="8">
    <source>
        <dbReference type="SAM" id="MobiDB-lite"/>
    </source>
</evidence>
<evidence type="ECO:0000256" key="5">
    <source>
        <dbReference type="ARBA" id="ARBA00047605"/>
    </source>
</evidence>
<dbReference type="AlphaFoldDB" id="G7E1Q1"/>